<organism evidence="16 17">
    <name type="scientific">Novosphingobium piscinae</name>
    <dbReference type="NCBI Taxonomy" id="1507448"/>
    <lineage>
        <taxon>Bacteria</taxon>
        <taxon>Pseudomonadati</taxon>
        <taxon>Pseudomonadota</taxon>
        <taxon>Alphaproteobacteria</taxon>
        <taxon>Sphingomonadales</taxon>
        <taxon>Sphingomonadaceae</taxon>
        <taxon>Novosphingobium</taxon>
    </lineage>
</organism>
<dbReference type="SUPFAM" id="SSF56935">
    <property type="entry name" value="Porins"/>
    <property type="match status" value="1"/>
</dbReference>
<evidence type="ECO:0000256" key="13">
    <source>
        <dbReference type="SAM" id="SignalP"/>
    </source>
</evidence>
<evidence type="ECO:0000256" key="6">
    <source>
        <dbReference type="ARBA" id="ARBA00023004"/>
    </source>
</evidence>
<evidence type="ECO:0000259" key="14">
    <source>
        <dbReference type="Pfam" id="PF00593"/>
    </source>
</evidence>
<keyword evidence="17" id="KW-1185">Reference proteome</keyword>
<keyword evidence="10 11" id="KW-0998">Cell outer membrane</keyword>
<keyword evidence="8 12" id="KW-0798">TonB box</keyword>
<dbReference type="PROSITE" id="PS52016">
    <property type="entry name" value="TONB_DEPENDENT_REC_3"/>
    <property type="match status" value="1"/>
</dbReference>
<comment type="subcellular location">
    <subcellularLocation>
        <location evidence="1 11">Cell outer membrane</location>
        <topology evidence="1 11">Multi-pass membrane protein</topology>
    </subcellularLocation>
</comment>
<reference evidence="16 17" key="1">
    <citation type="submission" date="2020-08" db="EMBL/GenBank/DDBJ databases">
        <title>The genome sequence of type strain Novosphingobium piscinae KCTC 42194.</title>
        <authorList>
            <person name="Liu Y."/>
        </authorList>
    </citation>
    <scope>NUCLEOTIDE SEQUENCE [LARGE SCALE GENOMIC DNA]</scope>
    <source>
        <strain evidence="16 17">KCTC 42194</strain>
    </source>
</reference>
<evidence type="ECO:0000256" key="8">
    <source>
        <dbReference type="ARBA" id="ARBA00023077"/>
    </source>
</evidence>
<evidence type="ECO:0000256" key="7">
    <source>
        <dbReference type="ARBA" id="ARBA00023065"/>
    </source>
</evidence>
<keyword evidence="6" id="KW-0408">Iron</keyword>
<keyword evidence="5 11" id="KW-0812">Transmembrane</keyword>
<evidence type="ECO:0000313" key="17">
    <source>
        <dbReference type="Proteomes" id="UP000551327"/>
    </source>
</evidence>
<keyword evidence="9 11" id="KW-0472">Membrane</keyword>
<name>A0A7X1FV87_9SPHN</name>
<dbReference type="Pfam" id="PF00593">
    <property type="entry name" value="TonB_dep_Rec_b-barrel"/>
    <property type="match status" value="1"/>
</dbReference>
<dbReference type="AlphaFoldDB" id="A0A7X1FV87"/>
<evidence type="ECO:0000256" key="9">
    <source>
        <dbReference type="ARBA" id="ARBA00023136"/>
    </source>
</evidence>
<sequence>MNVLKNAASAAALAYCLLSAPVHAQVAPSTAANEADGTVPEIVVTAQLRRESAQTVPIAVTAVTGDSLTRAGVASLQDLAAAVPGVVVSKSVSYGLAPIAIRGLGGPAGGGSLFTDQPVAVYVDGVYVPALAQSVSNFLDVDTMQVLRGPQGTLYGRNSTAGAILLGSKRPDLSQVGGTVSASYASFAAAAISGVLNLPLIADRLGLRLAVGHDSGGNWARNASDSRRFGGGENTTMRGTLRWQDDGGATIDLIVDHSNGTANPATLSLATVSPAPRGPTLGTVYVGNPYLRRADLATVVDNRMVEISGDQQTRTRATDFTLIAEVPLGGVTLTAISGYRNFRVSGTQDVSPAPTPAAITNTNNTVQQQKSFSQELRLGSNSTGPAKWILGAYYFHQETDAFINIINVQGGPPVATGFGATGPIFAGRPAGTTALFDAAQTVNSYALFADATYQLGDRLAVTGGIRYSRDEKAATIANTVRTITNSVLAGPILLNASCPSATTSCRGTYENVSPRAVVTFQATPRNMVYGSFSKGFNSGGFNNFGNVLNPSDPTNPLENGSERITNYEIGTKNEFFGRKLKLNIAAFQTEYRDLHIRQAVLTGGVAIVNVPKARVRGVEVETLLYPLDGLSLALNGSYLDGTIREGTLAALPSNAGTIVLGQNQTVVSQNVAGNRLSRAPRWQGSATLSYAVPTGFGTITPSVSWRGQTSVWFLETNQDNGQYRAAGWSEVDLRVALAGEDNKWELAAFGRNVFDRRYISQIVPFTGFPVATFNTPATWGLNGKINF</sequence>
<keyword evidence="2 11" id="KW-0813">Transport</keyword>
<comment type="caution">
    <text evidence="16">The sequence shown here is derived from an EMBL/GenBank/DDBJ whole genome shotgun (WGS) entry which is preliminary data.</text>
</comment>
<dbReference type="Gene3D" id="2.40.170.20">
    <property type="entry name" value="TonB-dependent receptor, beta-barrel domain"/>
    <property type="match status" value="1"/>
</dbReference>
<feature type="chain" id="PRO_5031540261" evidence="13">
    <location>
        <begin position="25"/>
        <end position="787"/>
    </location>
</feature>
<keyword evidence="13" id="KW-0732">Signal</keyword>
<keyword evidence="3 11" id="KW-1134">Transmembrane beta strand</keyword>
<dbReference type="GO" id="GO:0009279">
    <property type="term" value="C:cell outer membrane"/>
    <property type="evidence" value="ECO:0007669"/>
    <property type="project" value="UniProtKB-SubCell"/>
</dbReference>
<evidence type="ECO:0000259" key="15">
    <source>
        <dbReference type="Pfam" id="PF07715"/>
    </source>
</evidence>
<evidence type="ECO:0000256" key="2">
    <source>
        <dbReference type="ARBA" id="ARBA00022448"/>
    </source>
</evidence>
<dbReference type="RefSeq" id="WP_185677492.1">
    <property type="nucleotide sequence ID" value="NZ_JACLAX010000001.1"/>
</dbReference>
<dbReference type="Proteomes" id="UP000551327">
    <property type="component" value="Unassembled WGS sequence"/>
</dbReference>
<feature type="signal peptide" evidence="13">
    <location>
        <begin position="1"/>
        <end position="24"/>
    </location>
</feature>
<gene>
    <name evidence="16" type="ORF">H7F53_00405</name>
</gene>
<dbReference type="InterPro" id="IPR039426">
    <property type="entry name" value="TonB-dep_rcpt-like"/>
</dbReference>
<protein>
    <submittedName>
        <fullName evidence="16">TonB-dependent receptor</fullName>
    </submittedName>
</protein>
<keyword evidence="16" id="KW-0675">Receptor</keyword>
<evidence type="ECO:0000256" key="5">
    <source>
        <dbReference type="ARBA" id="ARBA00022692"/>
    </source>
</evidence>
<dbReference type="EMBL" id="JACLAX010000001">
    <property type="protein sequence ID" value="MBC2667600.1"/>
    <property type="molecule type" value="Genomic_DNA"/>
</dbReference>
<dbReference type="PANTHER" id="PTHR32552:SF81">
    <property type="entry name" value="TONB-DEPENDENT OUTER MEMBRANE RECEPTOR"/>
    <property type="match status" value="1"/>
</dbReference>
<evidence type="ECO:0000256" key="1">
    <source>
        <dbReference type="ARBA" id="ARBA00004571"/>
    </source>
</evidence>
<feature type="domain" description="TonB-dependent receptor plug" evidence="15">
    <location>
        <begin position="53"/>
        <end position="163"/>
    </location>
</feature>
<evidence type="ECO:0000256" key="10">
    <source>
        <dbReference type="ARBA" id="ARBA00023237"/>
    </source>
</evidence>
<dbReference type="InterPro" id="IPR012910">
    <property type="entry name" value="Plug_dom"/>
</dbReference>
<dbReference type="Pfam" id="PF07715">
    <property type="entry name" value="Plug"/>
    <property type="match status" value="1"/>
</dbReference>
<evidence type="ECO:0000256" key="12">
    <source>
        <dbReference type="RuleBase" id="RU003357"/>
    </source>
</evidence>
<keyword evidence="4" id="KW-0410">Iron transport</keyword>
<keyword evidence="7" id="KW-0406">Ion transport</keyword>
<evidence type="ECO:0000256" key="11">
    <source>
        <dbReference type="PROSITE-ProRule" id="PRU01360"/>
    </source>
</evidence>
<dbReference type="PANTHER" id="PTHR32552">
    <property type="entry name" value="FERRICHROME IRON RECEPTOR-RELATED"/>
    <property type="match status" value="1"/>
</dbReference>
<proteinExistence type="inferred from homology"/>
<dbReference type="InterPro" id="IPR000531">
    <property type="entry name" value="Beta-barrel_TonB"/>
</dbReference>
<dbReference type="GO" id="GO:0006826">
    <property type="term" value="P:iron ion transport"/>
    <property type="evidence" value="ECO:0007669"/>
    <property type="project" value="UniProtKB-KW"/>
</dbReference>
<evidence type="ECO:0000256" key="4">
    <source>
        <dbReference type="ARBA" id="ARBA00022496"/>
    </source>
</evidence>
<dbReference type="InterPro" id="IPR036942">
    <property type="entry name" value="Beta-barrel_TonB_sf"/>
</dbReference>
<feature type="domain" description="TonB-dependent receptor-like beta-barrel" evidence="14">
    <location>
        <begin position="279"/>
        <end position="753"/>
    </location>
</feature>
<accession>A0A7X1FV87</accession>
<comment type="similarity">
    <text evidence="11 12">Belongs to the TonB-dependent receptor family.</text>
</comment>
<evidence type="ECO:0000313" key="16">
    <source>
        <dbReference type="EMBL" id="MBC2667600.1"/>
    </source>
</evidence>
<evidence type="ECO:0000256" key="3">
    <source>
        <dbReference type="ARBA" id="ARBA00022452"/>
    </source>
</evidence>